<dbReference type="RefSeq" id="WP_190999738.1">
    <property type="nucleotide sequence ID" value="NZ_JACXSI010000059.1"/>
</dbReference>
<dbReference type="Pfam" id="PF01551">
    <property type="entry name" value="Peptidase_M23"/>
    <property type="match status" value="1"/>
</dbReference>
<gene>
    <name evidence="4" type="ORF">IEO70_17855</name>
</gene>
<keyword evidence="2" id="KW-0472">Membrane</keyword>
<accession>A0A927D042</accession>
<protein>
    <submittedName>
        <fullName evidence="4">M23 family metallopeptidase</fullName>
    </submittedName>
</protein>
<evidence type="ECO:0000313" key="4">
    <source>
        <dbReference type="EMBL" id="MBD3110201.1"/>
    </source>
</evidence>
<keyword evidence="2" id="KW-0812">Transmembrane</keyword>
<evidence type="ECO:0000256" key="2">
    <source>
        <dbReference type="SAM" id="Phobius"/>
    </source>
</evidence>
<keyword evidence="5" id="KW-1185">Reference proteome</keyword>
<feature type="compositionally biased region" description="Acidic residues" evidence="1">
    <location>
        <begin position="269"/>
        <end position="279"/>
    </location>
</feature>
<dbReference type="InterPro" id="IPR016047">
    <property type="entry name" value="M23ase_b-sheet_dom"/>
</dbReference>
<dbReference type="PANTHER" id="PTHR21666:SF291">
    <property type="entry name" value="STAGE II SPORULATION PROTEIN Q"/>
    <property type="match status" value="1"/>
</dbReference>
<feature type="domain" description="M23ase beta-sheet core" evidence="3">
    <location>
        <begin position="119"/>
        <end position="217"/>
    </location>
</feature>
<dbReference type="Gene3D" id="2.70.70.10">
    <property type="entry name" value="Glucose Permease (Domain IIA)"/>
    <property type="match status" value="1"/>
</dbReference>
<dbReference type="EMBL" id="JACXSI010000059">
    <property type="protein sequence ID" value="MBD3110201.1"/>
    <property type="molecule type" value="Genomic_DNA"/>
</dbReference>
<comment type="caution">
    <text evidence="4">The sequence shown here is derived from an EMBL/GenBank/DDBJ whole genome shotgun (WGS) entry which is preliminary data.</text>
</comment>
<dbReference type="SUPFAM" id="SSF51261">
    <property type="entry name" value="Duplicated hybrid motif"/>
    <property type="match status" value="1"/>
</dbReference>
<dbReference type="PANTHER" id="PTHR21666">
    <property type="entry name" value="PEPTIDASE-RELATED"/>
    <property type="match status" value="1"/>
</dbReference>
<feature type="compositionally biased region" description="Basic and acidic residues" evidence="1">
    <location>
        <begin position="233"/>
        <end position="252"/>
    </location>
</feature>
<dbReference type="InterPro" id="IPR011055">
    <property type="entry name" value="Dup_hybrid_motif"/>
</dbReference>
<dbReference type="Proteomes" id="UP000602076">
    <property type="component" value="Unassembled WGS sequence"/>
</dbReference>
<feature type="transmembrane region" description="Helical" evidence="2">
    <location>
        <begin position="21"/>
        <end position="43"/>
    </location>
</feature>
<proteinExistence type="predicted"/>
<dbReference type="GO" id="GO:0004222">
    <property type="term" value="F:metalloendopeptidase activity"/>
    <property type="evidence" value="ECO:0007669"/>
    <property type="project" value="TreeGrafter"/>
</dbReference>
<reference evidence="4" key="1">
    <citation type="submission" date="2020-09" db="EMBL/GenBank/DDBJ databases">
        <title>Bacillus faecalis sp. nov., a moderately halophilic bacterium isolated from cow faeces.</title>
        <authorList>
            <person name="Jiang L."/>
            <person name="Lee J."/>
        </authorList>
    </citation>
    <scope>NUCLEOTIDE SEQUENCE</scope>
    <source>
        <strain evidence="4">AGMB 02131</strain>
    </source>
</reference>
<sequence>MREEEKKRFSKKSGFKRFLSKRWALPAIYLASAAILIIAVLWFQNSNEDTADSGDIKVQEHGNSGSNEESIEVGSKMENVMLPVDDADSVVVKTDFYDKNGSKESQEKALIFYNNKYHMNRGIDLAMEDGKTFEVVASLSGKVTKVEDDALLGNTIVIEHQNGITTHYQSVTDIAVEVGDEVVKGQVIAKAGKSTLNEEAGTHVHFEIRKDGTAVNPNTYIGKSVATIVEAEAKSEAEVKKDESKSNDKPAEEQDVEEEDLNSEHSTEEDSADDQTEQE</sequence>
<feature type="region of interest" description="Disordered" evidence="1">
    <location>
        <begin position="233"/>
        <end position="279"/>
    </location>
</feature>
<name>A0A927D042_9BACI</name>
<evidence type="ECO:0000313" key="5">
    <source>
        <dbReference type="Proteomes" id="UP000602076"/>
    </source>
</evidence>
<keyword evidence="2" id="KW-1133">Transmembrane helix</keyword>
<organism evidence="4 5">
    <name type="scientific">Peribacillus faecalis</name>
    <dbReference type="NCBI Taxonomy" id="2772559"/>
    <lineage>
        <taxon>Bacteria</taxon>
        <taxon>Bacillati</taxon>
        <taxon>Bacillota</taxon>
        <taxon>Bacilli</taxon>
        <taxon>Bacillales</taxon>
        <taxon>Bacillaceae</taxon>
        <taxon>Peribacillus</taxon>
    </lineage>
</organism>
<dbReference type="CDD" id="cd12797">
    <property type="entry name" value="M23_peptidase"/>
    <property type="match status" value="1"/>
</dbReference>
<evidence type="ECO:0000256" key="1">
    <source>
        <dbReference type="SAM" id="MobiDB-lite"/>
    </source>
</evidence>
<dbReference type="InterPro" id="IPR050570">
    <property type="entry name" value="Cell_wall_metabolism_enzyme"/>
</dbReference>
<dbReference type="AlphaFoldDB" id="A0A927D042"/>
<evidence type="ECO:0000259" key="3">
    <source>
        <dbReference type="Pfam" id="PF01551"/>
    </source>
</evidence>